<keyword evidence="3" id="KW-1185">Reference proteome</keyword>
<feature type="compositionally biased region" description="Low complexity" evidence="1">
    <location>
        <begin position="26"/>
        <end position="36"/>
    </location>
</feature>
<reference evidence="2 3" key="1">
    <citation type="submission" date="2024-01" db="EMBL/GenBank/DDBJ databases">
        <title>Genome assemblies of Stephania.</title>
        <authorList>
            <person name="Yang L."/>
        </authorList>
    </citation>
    <scope>NUCLEOTIDE SEQUENCE [LARGE SCALE GENOMIC DNA]</scope>
    <source>
        <strain evidence="2">JXDWG</strain>
        <tissue evidence="2">Leaf</tissue>
    </source>
</reference>
<evidence type="ECO:0000313" key="2">
    <source>
        <dbReference type="EMBL" id="KAK9094498.1"/>
    </source>
</evidence>
<sequence>MARGKSILSRQEVDGEPARAQRRAETATTTSPSTSANRGKRRAQTASYRKDKQQATQVSDLRARPSSGDDVEAEASNVPMGSKSSCGGDGRSNGGLRSAAQQRALPGSCIIYSKFGQQRPN</sequence>
<protein>
    <submittedName>
        <fullName evidence="2">Uncharacterized protein</fullName>
    </submittedName>
</protein>
<comment type="caution">
    <text evidence="2">The sequence shown here is derived from an EMBL/GenBank/DDBJ whole genome shotgun (WGS) entry which is preliminary data.</text>
</comment>
<dbReference type="AlphaFoldDB" id="A0AAP0HMS5"/>
<organism evidence="2 3">
    <name type="scientific">Stephania cephalantha</name>
    <dbReference type="NCBI Taxonomy" id="152367"/>
    <lineage>
        <taxon>Eukaryota</taxon>
        <taxon>Viridiplantae</taxon>
        <taxon>Streptophyta</taxon>
        <taxon>Embryophyta</taxon>
        <taxon>Tracheophyta</taxon>
        <taxon>Spermatophyta</taxon>
        <taxon>Magnoliopsida</taxon>
        <taxon>Ranunculales</taxon>
        <taxon>Menispermaceae</taxon>
        <taxon>Menispermoideae</taxon>
        <taxon>Cissampelideae</taxon>
        <taxon>Stephania</taxon>
    </lineage>
</organism>
<dbReference type="EMBL" id="JBBNAG010000011">
    <property type="protein sequence ID" value="KAK9094498.1"/>
    <property type="molecule type" value="Genomic_DNA"/>
</dbReference>
<feature type="region of interest" description="Disordered" evidence="1">
    <location>
        <begin position="1"/>
        <end position="121"/>
    </location>
</feature>
<name>A0AAP0HMS5_9MAGN</name>
<accession>A0AAP0HMS5</accession>
<evidence type="ECO:0000256" key="1">
    <source>
        <dbReference type="SAM" id="MobiDB-lite"/>
    </source>
</evidence>
<proteinExistence type="predicted"/>
<evidence type="ECO:0000313" key="3">
    <source>
        <dbReference type="Proteomes" id="UP001419268"/>
    </source>
</evidence>
<gene>
    <name evidence="2" type="ORF">Scep_025967</name>
</gene>
<feature type="compositionally biased region" description="Basic and acidic residues" evidence="1">
    <location>
        <begin position="11"/>
        <end position="25"/>
    </location>
</feature>
<dbReference type="Proteomes" id="UP001419268">
    <property type="component" value="Unassembled WGS sequence"/>
</dbReference>